<accession>A0A1W1CEM1</accession>
<reference evidence="1" key="1">
    <citation type="submission" date="2016-10" db="EMBL/GenBank/DDBJ databases">
        <authorList>
            <person name="de Groot N.N."/>
        </authorList>
    </citation>
    <scope>NUCLEOTIDE SEQUENCE</scope>
</reference>
<dbReference type="EMBL" id="FPHK01000075">
    <property type="protein sequence ID" value="SFV64226.1"/>
    <property type="molecule type" value="Genomic_DNA"/>
</dbReference>
<protein>
    <submittedName>
        <fullName evidence="1">Uncharacterized protein</fullName>
    </submittedName>
</protein>
<dbReference type="AlphaFoldDB" id="A0A1W1CEM1"/>
<organism evidence="1">
    <name type="scientific">hydrothermal vent metagenome</name>
    <dbReference type="NCBI Taxonomy" id="652676"/>
    <lineage>
        <taxon>unclassified sequences</taxon>
        <taxon>metagenomes</taxon>
        <taxon>ecological metagenomes</taxon>
    </lineage>
</organism>
<sequence length="57" mass="6657">MFYLLASLPLDDNNIVTQKNNFRKSVNFFDFFTILSFLATLPQSKTKSLYYNIGKDI</sequence>
<proteinExistence type="predicted"/>
<gene>
    <name evidence="1" type="ORF">MNB_SM-6-996</name>
</gene>
<name>A0A1W1CEM1_9ZZZZ</name>
<evidence type="ECO:0000313" key="1">
    <source>
        <dbReference type="EMBL" id="SFV64226.1"/>
    </source>
</evidence>